<dbReference type="EMBL" id="JAZDWU010000004">
    <property type="protein sequence ID" value="KAL0006348.1"/>
    <property type="molecule type" value="Genomic_DNA"/>
</dbReference>
<proteinExistence type="predicted"/>
<organism evidence="1 2">
    <name type="scientific">Lithocarpus litseifolius</name>
    <dbReference type="NCBI Taxonomy" id="425828"/>
    <lineage>
        <taxon>Eukaryota</taxon>
        <taxon>Viridiplantae</taxon>
        <taxon>Streptophyta</taxon>
        <taxon>Embryophyta</taxon>
        <taxon>Tracheophyta</taxon>
        <taxon>Spermatophyta</taxon>
        <taxon>Magnoliopsida</taxon>
        <taxon>eudicotyledons</taxon>
        <taxon>Gunneridae</taxon>
        <taxon>Pentapetalae</taxon>
        <taxon>rosids</taxon>
        <taxon>fabids</taxon>
        <taxon>Fagales</taxon>
        <taxon>Fagaceae</taxon>
        <taxon>Lithocarpus</taxon>
    </lineage>
</organism>
<accession>A0AAW2D6W9</accession>
<dbReference type="AlphaFoldDB" id="A0AAW2D6W9"/>
<evidence type="ECO:0000313" key="2">
    <source>
        <dbReference type="Proteomes" id="UP001459277"/>
    </source>
</evidence>
<name>A0AAW2D6W9_9ROSI</name>
<evidence type="ECO:0000313" key="1">
    <source>
        <dbReference type="EMBL" id="KAL0006348.1"/>
    </source>
</evidence>
<sequence>MGMASTISTSSLVSIFSRFSIRISRVPFHALSLAQSQTNSSTSVNVETHDSNHNQLLKSMRDKCKGGSFRNVDDALDLFDKMLHLSPLPSIVDFTQLLGAIARMKHY</sequence>
<dbReference type="Proteomes" id="UP001459277">
    <property type="component" value="Unassembled WGS sequence"/>
</dbReference>
<keyword evidence="2" id="KW-1185">Reference proteome</keyword>
<evidence type="ECO:0008006" key="3">
    <source>
        <dbReference type="Google" id="ProtNLM"/>
    </source>
</evidence>
<comment type="caution">
    <text evidence="1">The sequence shown here is derived from an EMBL/GenBank/DDBJ whole genome shotgun (WGS) entry which is preliminary data.</text>
</comment>
<gene>
    <name evidence="1" type="ORF">SO802_013909</name>
</gene>
<reference evidence="1 2" key="1">
    <citation type="submission" date="2024-01" db="EMBL/GenBank/DDBJ databases">
        <title>A telomere-to-telomere, gap-free genome of sweet tea (Lithocarpus litseifolius).</title>
        <authorList>
            <person name="Zhou J."/>
        </authorList>
    </citation>
    <scope>NUCLEOTIDE SEQUENCE [LARGE SCALE GENOMIC DNA]</scope>
    <source>
        <strain evidence="1">Zhou-2022a</strain>
        <tissue evidence="1">Leaf</tissue>
    </source>
</reference>
<protein>
    <recommendedName>
        <fullName evidence="3">Pentatricopeptide repeat-containing protein</fullName>
    </recommendedName>
</protein>